<dbReference type="RefSeq" id="XP_030843181.1">
    <property type="nucleotide sequence ID" value="XM_030987321.1"/>
</dbReference>
<proteinExistence type="predicted"/>
<dbReference type="OrthoDB" id="10256467at2759"/>
<evidence type="ECO:0000313" key="4">
    <source>
        <dbReference type="Proteomes" id="UP000007110"/>
    </source>
</evidence>
<feature type="compositionally biased region" description="Gly residues" evidence="2">
    <location>
        <begin position="640"/>
        <end position="664"/>
    </location>
</feature>
<dbReference type="EnsemblMetazoa" id="XM_030987321">
    <property type="protein sequence ID" value="XP_030843181"/>
    <property type="gene ID" value="LOC757085"/>
</dbReference>
<dbReference type="AlphaFoldDB" id="A0A7M7P047"/>
<dbReference type="InParanoid" id="A0A7M7P047"/>
<feature type="coiled-coil region" evidence="1">
    <location>
        <begin position="96"/>
        <end position="134"/>
    </location>
</feature>
<dbReference type="InterPro" id="IPR038799">
    <property type="entry name" value="LEKR1"/>
</dbReference>
<name>A0A7M7P047_STRPU</name>
<evidence type="ECO:0000256" key="1">
    <source>
        <dbReference type="SAM" id="Coils"/>
    </source>
</evidence>
<dbReference type="GeneID" id="757085"/>
<dbReference type="KEGG" id="spu:757085"/>
<feature type="coiled-coil region" evidence="1">
    <location>
        <begin position="530"/>
        <end position="571"/>
    </location>
</feature>
<dbReference type="OMA" id="KMERTET"/>
<feature type="coiled-coil region" evidence="1">
    <location>
        <begin position="411"/>
        <end position="493"/>
    </location>
</feature>
<reference evidence="3" key="2">
    <citation type="submission" date="2021-01" db="UniProtKB">
        <authorList>
            <consortium name="EnsemblMetazoa"/>
        </authorList>
    </citation>
    <scope>IDENTIFICATION</scope>
</reference>
<evidence type="ECO:0000313" key="3">
    <source>
        <dbReference type="EnsemblMetazoa" id="XP_030843181"/>
    </source>
</evidence>
<feature type="region of interest" description="Disordered" evidence="2">
    <location>
        <begin position="597"/>
        <end position="671"/>
    </location>
</feature>
<dbReference type="Proteomes" id="UP000007110">
    <property type="component" value="Unassembled WGS sequence"/>
</dbReference>
<dbReference type="PANTHER" id="PTHR34251:SF1">
    <property type="entry name" value="LEUCINE, GLUTAMATE AND LYSINE RICH 1"/>
    <property type="match status" value="1"/>
</dbReference>
<reference evidence="4" key="1">
    <citation type="submission" date="2015-02" db="EMBL/GenBank/DDBJ databases">
        <title>Genome sequencing for Strongylocentrotus purpuratus.</title>
        <authorList>
            <person name="Murali S."/>
            <person name="Liu Y."/>
            <person name="Vee V."/>
            <person name="English A."/>
            <person name="Wang M."/>
            <person name="Skinner E."/>
            <person name="Han Y."/>
            <person name="Muzny D.M."/>
            <person name="Worley K.C."/>
            <person name="Gibbs R.A."/>
        </authorList>
    </citation>
    <scope>NUCLEOTIDE SEQUENCE</scope>
</reference>
<accession>A0A7M7P047</accession>
<protein>
    <submittedName>
        <fullName evidence="3">Uncharacterized protein</fullName>
    </submittedName>
</protein>
<feature type="compositionally biased region" description="Polar residues" evidence="2">
    <location>
        <begin position="598"/>
        <end position="610"/>
    </location>
</feature>
<keyword evidence="4" id="KW-1185">Reference proteome</keyword>
<evidence type="ECO:0000256" key="2">
    <source>
        <dbReference type="SAM" id="MobiDB-lite"/>
    </source>
</evidence>
<feature type="coiled-coil region" evidence="1">
    <location>
        <begin position="202"/>
        <end position="274"/>
    </location>
</feature>
<feature type="compositionally biased region" description="Low complexity" evidence="2">
    <location>
        <begin position="611"/>
        <end position="626"/>
    </location>
</feature>
<dbReference type="CTD" id="389170"/>
<organism evidence="3 4">
    <name type="scientific">Strongylocentrotus purpuratus</name>
    <name type="common">Purple sea urchin</name>
    <dbReference type="NCBI Taxonomy" id="7668"/>
    <lineage>
        <taxon>Eukaryota</taxon>
        <taxon>Metazoa</taxon>
        <taxon>Echinodermata</taxon>
        <taxon>Eleutherozoa</taxon>
        <taxon>Echinozoa</taxon>
        <taxon>Echinoidea</taxon>
        <taxon>Euechinoidea</taxon>
        <taxon>Echinacea</taxon>
        <taxon>Camarodonta</taxon>
        <taxon>Echinidea</taxon>
        <taxon>Strongylocentrotidae</taxon>
        <taxon>Strongylocentrotus</taxon>
    </lineage>
</organism>
<sequence>MSETPSNIERLPLEHPLPDEIQEMTRDDTVCKFCGVSYLIHHEVKRLEKELEKVEAELQKYKGCEERERVLKIEVEKLKTSLSEKDMILHDREASIEHLKSNIKVKEDELWKAIQQAEAAQKQLESETAASNKLREWRKDMMQRLPLLKASLSDEKQALGSVKSEFKDYQNKMAAINKKITGVIQKVCKKEKQVVEGILSRATEAEKLSSSLQSQLTDAQQQMASNSTHGQMLQEAEDRIRQMTSRYAELEAREQELQDKLQKASTEVRSAKSEAIQFKEILRNKTQEVEDSQRQRAKHEQFLSNSINKLQEELRCRAEEAQDYQRELGELKEREAERKRRVDSNLNTKMEASARELRQLQEALDNARKDCSALRDEREAMVASHQHRIEQLKQSFAQRIQEADGWPEKLNESLSKEREKHAQEIASLEERLHKSFQVDLEIQKQRNDELILKYKQELSSAETKMKNNIQRERDSLKARLDSLERELFDSKKLSNDQEKGLREEIESLKRITAELRKHVAEGDSRNTGEFQAMRAELQEAEQDLASVQRDKLELQKKLDQNKEEVAFLQETVGRECEERLELTEALSKAREQLLVHQRGTSIANSTSTGRSSHSQLSLGGSSSPHQPTSPKGNPPSGLRRGSGGGGQSGGSKGARNSGSGGGGSLNDSRNRIATVLGKKELKIQINAGQ</sequence>
<keyword evidence="1" id="KW-0175">Coiled coil</keyword>
<dbReference type="PANTHER" id="PTHR34251">
    <property type="entry name" value="LEUCINE-, GLUTAMATE- AND LYSINE-RICH PROTEIN 1"/>
    <property type="match status" value="1"/>
</dbReference>
<feature type="coiled-coil region" evidence="1">
    <location>
        <begin position="307"/>
        <end position="384"/>
    </location>
</feature>